<comment type="caution">
    <text evidence="2">The sequence shown here is derived from an EMBL/GenBank/DDBJ whole genome shotgun (WGS) entry which is preliminary data.</text>
</comment>
<dbReference type="RefSeq" id="WP_141611449.1">
    <property type="nucleotide sequence ID" value="NZ_VIGC02000025.1"/>
</dbReference>
<gene>
    <name evidence="2" type="ORF">FKZ61_17505</name>
</gene>
<accession>A0A540VC97</accession>
<evidence type="ECO:0000313" key="2">
    <source>
        <dbReference type="EMBL" id="TQE94342.1"/>
    </source>
</evidence>
<keyword evidence="1" id="KW-1133">Transmembrane helix</keyword>
<reference evidence="2 3" key="1">
    <citation type="submission" date="2019-06" db="EMBL/GenBank/DDBJ databases">
        <title>Genome sequence of Litorilinea aerophila BAA-2444.</title>
        <authorList>
            <person name="Maclea K.S."/>
            <person name="Maurais E.G."/>
            <person name="Iannazzi L.C."/>
        </authorList>
    </citation>
    <scope>NUCLEOTIDE SEQUENCE [LARGE SCALE GENOMIC DNA]</scope>
    <source>
        <strain evidence="2 3">ATCC BAA-2444</strain>
    </source>
</reference>
<dbReference type="Proteomes" id="UP000317371">
    <property type="component" value="Unassembled WGS sequence"/>
</dbReference>
<dbReference type="InParanoid" id="A0A540VC97"/>
<dbReference type="AlphaFoldDB" id="A0A540VC97"/>
<name>A0A540VC97_9CHLR</name>
<proteinExistence type="predicted"/>
<keyword evidence="1" id="KW-0812">Transmembrane</keyword>
<keyword evidence="3" id="KW-1185">Reference proteome</keyword>
<evidence type="ECO:0000313" key="3">
    <source>
        <dbReference type="Proteomes" id="UP000317371"/>
    </source>
</evidence>
<evidence type="ECO:0000256" key="1">
    <source>
        <dbReference type="SAM" id="Phobius"/>
    </source>
</evidence>
<feature type="transmembrane region" description="Helical" evidence="1">
    <location>
        <begin position="29"/>
        <end position="47"/>
    </location>
</feature>
<feature type="transmembrane region" description="Helical" evidence="1">
    <location>
        <begin position="59"/>
        <end position="82"/>
    </location>
</feature>
<protein>
    <submittedName>
        <fullName evidence="2">Uncharacterized protein</fullName>
    </submittedName>
</protein>
<keyword evidence="1" id="KW-0472">Membrane</keyword>
<sequence>MSQESPSRRFQRRVVPAALIEATPDAGGLGYWILASPMLGFLAWAWVDVFAHFSPLPWYWVDALLAVPVFVLLVVLPLGYLAHRLVTGLPGLFQHAGWDVQPLEPVEPDELYLVRYRYQARHRAPFSWSRLWLRAAQGWVYLEIAAILVGGVLMIPLFFSATEFGFGR</sequence>
<dbReference type="EMBL" id="VIGC01000025">
    <property type="protein sequence ID" value="TQE94342.1"/>
    <property type="molecule type" value="Genomic_DNA"/>
</dbReference>
<dbReference type="OrthoDB" id="9835451at2"/>
<feature type="transmembrane region" description="Helical" evidence="1">
    <location>
        <begin position="139"/>
        <end position="159"/>
    </location>
</feature>
<organism evidence="2 3">
    <name type="scientific">Litorilinea aerophila</name>
    <dbReference type="NCBI Taxonomy" id="1204385"/>
    <lineage>
        <taxon>Bacteria</taxon>
        <taxon>Bacillati</taxon>
        <taxon>Chloroflexota</taxon>
        <taxon>Caldilineae</taxon>
        <taxon>Caldilineales</taxon>
        <taxon>Caldilineaceae</taxon>
        <taxon>Litorilinea</taxon>
    </lineage>
</organism>